<dbReference type="PANTHER" id="PTHR46481">
    <property type="entry name" value="ZINC FINGER BED DOMAIN-CONTAINING PROTEIN 4"/>
    <property type="match status" value="1"/>
</dbReference>
<dbReference type="InterPro" id="IPR052035">
    <property type="entry name" value="ZnF_BED_domain_contain"/>
</dbReference>
<sequence length="76" mass="9014">MAYGLKDLDHAIRWIREAVKYIRSSPARLMKFKECVDSVQVESKSTLCLDLCTKWNSTYLMLSIVEKYEKAFERFE</sequence>
<dbReference type="AlphaFoldDB" id="A0AAQ3KP53"/>
<name>A0AAQ3KP53_9LILI</name>
<dbReference type="InterPro" id="IPR012337">
    <property type="entry name" value="RNaseH-like_sf"/>
</dbReference>
<dbReference type="SUPFAM" id="SSF53098">
    <property type="entry name" value="Ribonuclease H-like"/>
    <property type="match status" value="1"/>
</dbReference>
<gene>
    <name evidence="1" type="ORF">Cni_G19250</name>
</gene>
<dbReference type="EMBL" id="CP136895">
    <property type="protein sequence ID" value="WOL10493.1"/>
    <property type="molecule type" value="Genomic_DNA"/>
</dbReference>
<organism evidence="1 2">
    <name type="scientific">Canna indica</name>
    <name type="common">Indian-shot</name>
    <dbReference type="NCBI Taxonomy" id="4628"/>
    <lineage>
        <taxon>Eukaryota</taxon>
        <taxon>Viridiplantae</taxon>
        <taxon>Streptophyta</taxon>
        <taxon>Embryophyta</taxon>
        <taxon>Tracheophyta</taxon>
        <taxon>Spermatophyta</taxon>
        <taxon>Magnoliopsida</taxon>
        <taxon>Liliopsida</taxon>
        <taxon>Zingiberales</taxon>
        <taxon>Cannaceae</taxon>
        <taxon>Canna</taxon>
    </lineage>
</organism>
<protein>
    <submittedName>
        <fullName evidence="1">Zinc finger BED domain-containing protein RICESLEEPER 2-like</fullName>
    </submittedName>
</protein>
<proteinExistence type="predicted"/>
<dbReference type="Proteomes" id="UP001327560">
    <property type="component" value="Chromosome 6"/>
</dbReference>
<accession>A0AAQ3KP53</accession>
<reference evidence="1 2" key="1">
    <citation type="submission" date="2023-10" db="EMBL/GenBank/DDBJ databases">
        <title>Chromosome-scale genome assembly provides insights into flower coloration mechanisms of Canna indica.</title>
        <authorList>
            <person name="Li C."/>
        </authorList>
    </citation>
    <scope>NUCLEOTIDE SEQUENCE [LARGE SCALE GENOMIC DNA]</scope>
    <source>
        <tissue evidence="1">Flower</tissue>
    </source>
</reference>
<keyword evidence="2" id="KW-1185">Reference proteome</keyword>
<evidence type="ECO:0000313" key="2">
    <source>
        <dbReference type="Proteomes" id="UP001327560"/>
    </source>
</evidence>
<evidence type="ECO:0000313" key="1">
    <source>
        <dbReference type="EMBL" id="WOL10493.1"/>
    </source>
</evidence>
<dbReference type="PANTHER" id="PTHR46481:SF7">
    <property type="entry name" value="ZINC FINGER BED DOMAIN-CONTAINING PROTEIN RICESLEEPER 2-LIKE"/>
    <property type="match status" value="1"/>
</dbReference>